<accession>A0ABU5TP76</accession>
<keyword evidence="1" id="KW-0812">Transmembrane</keyword>
<feature type="transmembrane region" description="Helical" evidence="1">
    <location>
        <begin position="6"/>
        <end position="27"/>
    </location>
</feature>
<dbReference type="Proteomes" id="UP001301388">
    <property type="component" value="Unassembled WGS sequence"/>
</dbReference>
<protein>
    <recommendedName>
        <fullName evidence="4">Tn3 transposase DDE domain-containing protein</fullName>
    </recommendedName>
</protein>
<gene>
    <name evidence="2" type="ORF">VB774_20955</name>
</gene>
<keyword evidence="1" id="KW-0472">Membrane</keyword>
<name>A0ABU5TP76_9CYAN</name>
<reference evidence="2 3" key="1">
    <citation type="submission" date="2023-12" db="EMBL/GenBank/DDBJ databases">
        <title>Baltic Sea Cyanobacteria.</title>
        <authorList>
            <person name="Delbaje E."/>
            <person name="Fewer D.P."/>
            <person name="Shishido T.K."/>
        </authorList>
    </citation>
    <scope>NUCLEOTIDE SEQUENCE [LARGE SCALE GENOMIC DNA]</scope>
    <source>
        <strain evidence="2 3">UHCC 0370</strain>
    </source>
</reference>
<keyword evidence="3" id="KW-1185">Reference proteome</keyword>
<evidence type="ECO:0000313" key="2">
    <source>
        <dbReference type="EMBL" id="MEA5480106.1"/>
    </source>
</evidence>
<dbReference type="EMBL" id="JAYGIE010000109">
    <property type="protein sequence ID" value="MEA5480106.1"/>
    <property type="molecule type" value="Genomic_DNA"/>
</dbReference>
<dbReference type="RefSeq" id="WP_323263196.1">
    <property type="nucleotide sequence ID" value="NZ_JAYGIE010000109.1"/>
</dbReference>
<evidence type="ECO:0000313" key="3">
    <source>
        <dbReference type="Proteomes" id="UP001301388"/>
    </source>
</evidence>
<comment type="caution">
    <text evidence="2">The sequence shown here is derived from an EMBL/GenBank/DDBJ whole genome shotgun (WGS) entry which is preliminary data.</text>
</comment>
<evidence type="ECO:0000256" key="1">
    <source>
        <dbReference type="SAM" id="Phobius"/>
    </source>
</evidence>
<evidence type="ECO:0008006" key="4">
    <source>
        <dbReference type="Google" id="ProtNLM"/>
    </source>
</evidence>
<proteinExistence type="predicted"/>
<sequence length="90" mass="10216">MLLTLLYFVSTIWIFSYILSFLGLPILNVLRQERFPLDAEAIAALSPYWTQHVNRFGLYALDLNRCPPPIDYDAPIVQNADSLNSPTSSL</sequence>
<organism evidence="2 3">
    <name type="scientific">Pseudanabaena galeata UHCC 0370</name>
    <dbReference type="NCBI Taxonomy" id="3110310"/>
    <lineage>
        <taxon>Bacteria</taxon>
        <taxon>Bacillati</taxon>
        <taxon>Cyanobacteriota</taxon>
        <taxon>Cyanophyceae</taxon>
        <taxon>Pseudanabaenales</taxon>
        <taxon>Pseudanabaenaceae</taxon>
        <taxon>Pseudanabaena</taxon>
    </lineage>
</organism>
<keyword evidence="1" id="KW-1133">Transmembrane helix</keyword>